<organism evidence="1 2">
    <name type="scientific">Nibea albiflora</name>
    <name type="common">Yellow drum</name>
    <name type="synonym">Corvina albiflora</name>
    <dbReference type="NCBI Taxonomy" id="240163"/>
    <lineage>
        <taxon>Eukaryota</taxon>
        <taxon>Metazoa</taxon>
        <taxon>Chordata</taxon>
        <taxon>Craniata</taxon>
        <taxon>Vertebrata</taxon>
        <taxon>Euteleostomi</taxon>
        <taxon>Actinopterygii</taxon>
        <taxon>Neopterygii</taxon>
        <taxon>Teleostei</taxon>
        <taxon>Neoteleostei</taxon>
        <taxon>Acanthomorphata</taxon>
        <taxon>Eupercaria</taxon>
        <taxon>Sciaenidae</taxon>
        <taxon>Nibea</taxon>
    </lineage>
</organism>
<comment type="caution">
    <text evidence="1">The sequence shown here is derived from an EMBL/GenBank/DDBJ whole genome shotgun (WGS) entry which is preliminary data.</text>
</comment>
<name>A0ACB7EIT7_NIBAL</name>
<feature type="non-terminal residue" evidence="1">
    <location>
        <position position="68"/>
    </location>
</feature>
<evidence type="ECO:0000313" key="2">
    <source>
        <dbReference type="Proteomes" id="UP000805704"/>
    </source>
</evidence>
<dbReference type="Proteomes" id="UP000805704">
    <property type="component" value="Chromosome 6"/>
</dbReference>
<proteinExistence type="predicted"/>
<keyword evidence="2" id="KW-1185">Reference proteome</keyword>
<protein>
    <submittedName>
        <fullName evidence="1">Delta-like protein C</fullName>
    </submittedName>
</protein>
<sequence length="68" mass="7742">MAMFKNKMADCNLAKEEQRLGKNKFDLNKCDSSIIVPPLGFVKDGHPVYHPVFIIPEQMEQCVFATEV</sequence>
<dbReference type="EMBL" id="CM024794">
    <property type="protein sequence ID" value="KAG8001741.1"/>
    <property type="molecule type" value="Genomic_DNA"/>
</dbReference>
<accession>A0ACB7EIT7</accession>
<evidence type="ECO:0000313" key="1">
    <source>
        <dbReference type="EMBL" id="KAG8001741.1"/>
    </source>
</evidence>
<gene>
    <name evidence="1" type="primary">DLC.3</name>
    <name evidence="1" type="ORF">GBF38_011795</name>
</gene>
<reference evidence="1" key="1">
    <citation type="submission" date="2020-04" db="EMBL/GenBank/DDBJ databases">
        <title>A chromosome-scale assembly and high-density genetic map of the yellow drum (Nibea albiflora) genome.</title>
        <authorList>
            <person name="Xu D."/>
            <person name="Zhang W."/>
            <person name="Chen R."/>
            <person name="Tan P."/>
            <person name="Wang L."/>
            <person name="Song H."/>
            <person name="Tian L."/>
            <person name="Zhu Q."/>
            <person name="Wang B."/>
        </authorList>
    </citation>
    <scope>NUCLEOTIDE SEQUENCE</scope>
    <source>
        <strain evidence="1">ZJHYS-2018</strain>
    </source>
</reference>